<evidence type="ECO:0000313" key="2">
    <source>
        <dbReference type="Proteomes" id="UP000294604"/>
    </source>
</evidence>
<protein>
    <submittedName>
        <fullName evidence="1">Uncharacterized protein</fullName>
    </submittedName>
</protein>
<accession>A0A4R8SQB2</accession>
<dbReference type="AlphaFoldDB" id="A0A4R8SQB2"/>
<proteinExistence type="predicted"/>
<comment type="caution">
    <text evidence="1">The sequence shown here is derived from an EMBL/GenBank/DDBJ whole genome shotgun (WGS) entry which is preliminary data.</text>
</comment>
<evidence type="ECO:0000313" key="1">
    <source>
        <dbReference type="EMBL" id="TEA02002.1"/>
    </source>
</evidence>
<gene>
    <name evidence="1" type="ORF">CCUG60884_03126</name>
</gene>
<reference evidence="1 2" key="1">
    <citation type="journal article" date="2019" name="Sci. Rep.">
        <title>Extended insight into the Mycobacterium chelonae-abscessus complex through whole genome sequencing of Mycobacterium salmoniphilum outbreak and Mycobacterium salmoniphilum-like strains.</title>
        <authorList>
            <person name="Behra P.R.K."/>
            <person name="Das S."/>
            <person name="Pettersson B.M.F."/>
            <person name="Shirreff L."/>
            <person name="DuCote T."/>
            <person name="Jacobsson K.G."/>
            <person name="Ennis D.G."/>
            <person name="Kirsebom L.A."/>
        </authorList>
    </citation>
    <scope>NUCLEOTIDE SEQUENCE [LARGE SCALE GENOMIC DNA]</scope>
    <source>
        <strain evidence="1 2">CCUG 60884</strain>
    </source>
</reference>
<dbReference type="Proteomes" id="UP000294604">
    <property type="component" value="Unassembled WGS sequence"/>
</dbReference>
<name>A0A4R8SQB2_9MYCO</name>
<dbReference type="EMBL" id="PECL01000010">
    <property type="protein sequence ID" value="TEA02002.1"/>
    <property type="molecule type" value="Genomic_DNA"/>
</dbReference>
<sequence>MAIATATRPSTIAASFNVVGLVINRVSTTTWAVGPPAAGTLRSVNRPVTWGLFSMARVPLALGSPAKLAPTPPALAQMSNEVQPPDSTALRGATVATLSRKATTTRSEVARTNKACRLASNPPSGLVDSTTPPLAGRLAMAVHGMCASKDSGAPDTNGAVMLVMFPSAVAPWGQLMSTVDWRTGSRGTSTHNSTPMVAAASEIRRARWAVPAVADFGSGEGTRAMVCDEASGTSTQRARLAGLRPLFRIPVDTLIEVSKSIPDVGRT</sequence>
<organism evidence="1 2">
    <name type="scientific">Mycobacteroides salmoniphilum</name>
    <dbReference type="NCBI Taxonomy" id="404941"/>
    <lineage>
        <taxon>Bacteria</taxon>
        <taxon>Bacillati</taxon>
        <taxon>Actinomycetota</taxon>
        <taxon>Actinomycetes</taxon>
        <taxon>Mycobacteriales</taxon>
        <taxon>Mycobacteriaceae</taxon>
        <taxon>Mycobacteroides</taxon>
    </lineage>
</organism>